<dbReference type="CDD" id="cd08414">
    <property type="entry name" value="PBP2_LTTR_aromatics_like"/>
    <property type="match status" value="1"/>
</dbReference>
<dbReference type="InterPro" id="IPR036388">
    <property type="entry name" value="WH-like_DNA-bd_sf"/>
</dbReference>
<dbReference type="InterPro" id="IPR036390">
    <property type="entry name" value="WH_DNA-bd_sf"/>
</dbReference>
<protein>
    <submittedName>
        <fullName evidence="6">DNA-binding transcriptional regulator, LysR family</fullName>
    </submittedName>
</protein>
<proteinExistence type="inferred from homology"/>
<evidence type="ECO:0000313" key="6">
    <source>
        <dbReference type="EMBL" id="SFG55191.1"/>
    </source>
</evidence>
<dbReference type="Pfam" id="PF00126">
    <property type="entry name" value="HTH_1"/>
    <property type="match status" value="1"/>
</dbReference>
<dbReference type="InterPro" id="IPR000847">
    <property type="entry name" value="LysR_HTH_N"/>
</dbReference>
<feature type="domain" description="HTH lysR-type" evidence="5">
    <location>
        <begin position="3"/>
        <end position="60"/>
    </location>
</feature>
<keyword evidence="2" id="KW-0805">Transcription regulation</keyword>
<dbReference type="InterPro" id="IPR005119">
    <property type="entry name" value="LysR_subst-bd"/>
</dbReference>
<gene>
    <name evidence="6" type="ORF">SAMN02787118_122145</name>
</gene>
<dbReference type="GO" id="GO:0032993">
    <property type="term" value="C:protein-DNA complex"/>
    <property type="evidence" value="ECO:0007669"/>
    <property type="project" value="TreeGrafter"/>
</dbReference>
<sequence length="319" mass="35022">MDLELRHLRTLCAIADAGSLGRAAALLKYSQPAMSTQLRRIERLFGEDLFVRTASGVEPTQYGLEVLTQARDILARADAIRRRPAGDGVGAPRVLRLAATNSPVLSGMVVRIRSRRPDLTLTLSSVYPSSEIVEHLEKGELDAAIAADYPGMELRHSAAVAHREIVNEPAFVALPADHRLKHRMEVPLAELADEAWFLTPDDGAGWPGVFYAACAAAGFTPAAVHEYLGDRLQLQDMIAEGLGVSIVQATTRPNQGVIVKPLSGTPLWTRYLLAWRRDQVTEDITETLFSSAHASYRDLITRSAHFQAWAAQTYHLPRS</sequence>
<dbReference type="Proteomes" id="UP000181942">
    <property type="component" value="Unassembled WGS sequence"/>
</dbReference>
<accession>A0A1I2SYY4</accession>
<dbReference type="AlphaFoldDB" id="A0A1I2SYY4"/>
<dbReference type="PROSITE" id="PS50931">
    <property type="entry name" value="HTH_LYSR"/>
    <property type="match status" value="1"/>
</dbReference>
<dbReference type="OrthoDB" id="3171102at2"/>
<dbReference type="PANTHER" id="PTHR30346">
    <property type="entry name" value="TRANSCRIPTIONAL DUAL REGULATOR HCAR-RELATED"/>
    <property type="match status" value="1"/>
</dbReference>
<name>A0A1I2SYY4_9ACTN</name>
<dbReference type="Gene3D" id="3.40.190.10">
    <property type="entry name" value="Periplasmic binding protein-like II"/>
    <property type="match status" value="2"/>
</dbReference>
<reference evidence="6 7" key="1">
    <citation type="submission" date="2016-10" db="EMBL/GenBank/DDBJ databases">
        <authorList>
            <person name="de Groot N.N."/>
        </authorList>
    </citation>
    <scope>NUCLEOTIDE SEQUENCE [LARGE SCALE GENOMIC DNA]</scope>
    <source>
        <strain evidence="6 7">OK461</strain>
    </source>
</reference>
<evidence type="ECO:0000256" key="3">
    <source>
        <dbReference type="ARBA" id="ARBA00023125"/>
    </source>
</evidence>
<dbReference type="SUPFAM" id="SSF46785">
    <property type="entry name" value="Winged helix' DNA-binding domain"/>
    <property type="match status" value="1"/>
</dbReference>
<dbReference type="SUPFAM" id="SSF53850">
    <property type="entry name" value="Periplasmic binding protein-like II"/>
    <property type="match status" value="1"/>
</dbReference>
<organism evidence="6 7">
    <name type="scientific">Streptomyces mirabilis</name>
    <dbReference type="NCBI Taxonomy" id="68239"/>
    <lineage>
        <taxon>Bacteria</taxon>
        <taxon>Bacillati</taxon>
        <taxon>Actinomycetota</taxon>
        <taxon>Actinomycetes</taxon>
        <taxon>Kitasatosporales</taxon>
        <taxon>Streptomycetaceae</taxon>
        <taxon>Streptomyces</taxon>
    </lineage>
</organism>
<dbReference type="RefSeq" id="WP_075032171.1">
    <property type="nucleotide sequence ID" value="NZ_FONR01000022.1"/>
</dbReference>
<dbReference type="PANTHER" id="PTHR30346:SF30">
    <property type="entry name" value="SMALL NEUTRAL PROTEASE REGULATORY PROTEIN"/>
    <property type="match status" value="1"/>
</dbReference>
<dbReference type="PRINTS" id="PR00039">
    <property type="entry name" value="HTHLYSR"/>
</dbReference>
<dbReference type="GO" id="GO:0003677">
    <property type="term" value="F:DNA binding"/>
    <property type="evidence" value="ECO:0007669"/>
    <property type="project" value="UniProtKB-KW"/>
</dbReference>
<evidence type="ECO:0000256" key="1">
    <source>
        <dbReference type="ARBA" id="ARBA00009437"/>
    </source>
</evidence>
<evidence type="ECO:0000313" key="7">
    <source>
        <dbReference type="Proteomes" id="UP000181942"/>
    </source>
</evidence>
<dbReference type="Gene3D" id="1.10.10.10">
    <property type="entry name" value="Winged helix-like DNA-binding domain superfamily/Winged helix DNA-binding domain"/>
    <property type="match status" value="1"/>
</dbReference>
<dbReference type="GO" id="GO:0003700">
    <property type="term" value="F:DNA-binding transcription factor activity"/>
    <property type="evidence" value="ECO:0007669"/>
    <property type="project" value="InterPro"/>
</dbReference>
<comment type="similarity">
    <text evidence="1">Belongs to the LysR transcriptional regulatory family.</text>
</comment>
<keyword evidence="3 6" id="KW-0238">DNA-binding</keyword>
<dbReference type="EMBL" id="FONR01000022">
    <property type="protein sequence ID" value="SFG55191.1"/>
    <property type="molecule type" value="Genomic_DNA"/>
</dbReference>
<evidence type="ECO:0000256" key="4">
    <source>
        <dbReference type="ARBA" id="ARBA00023163"/>
    </source>
</evidence>
<evidence type="ECO:0000259" key="5">
    <source>
        <dbReference type="PROSITE" id="PS50931"/>
    </source>
</evidence>
<dbReference type="Pfam" id="PF03466">
    <property type="entry name" value="LysR_substrate"/>
    <property type="match status" value="1"/>
</dbReference>
<keyword evidence="4" id="KW-0804">Transcription</keyword>
<evidence type="ECO:0000256" key="2">
    <source>
        <dbReference type="ARBA" id="ARBA00023015"/>
    </source>
</evidence>